<protein>
    <submittedName>
        <fullName evidence="3">Uncharacterized protein</fullName>
    </submittedName>
</protein>
<feature type="transmembrane region" description="Helical" evidence="2">
    <location>
        <begin position="131"/>
        <end position="150"/>
    </location>
</feature>
<evidence type="ECO:0000313" key="3">
    <source>
        <dbReference type="EMBL" id="GII05767.1"/>
    </source>
</evidence>
<keyword evidence="4" id="KW-1185">Reference proteome</keyword>
<feature type="compositionally biased region" description="Polar residues" evidence="1">
    <location>
        <begin position="10"/>
        <end position="20"/>
    </location>
</feature>
<evidence type="ECO:0000256" key="2">
    <source>
        <dbReference type="SAM" id="Phobius"/>
    </source>
</evidence>
<keyword evidence="2" id="KW-0812">Transmembrane</keyword>
<sequence>MSSARADRPSGTSPPTRWAASSMSIDLPTRLHSWRQTTSTRRAANTAANLNRPPAFPGRWIGGLSLIIGPILILTGTLLRSQFYFFVPYQLRAYHQHPTLITAAYACFALGFVLLWPAIMTLAQRIYATHPLWAMWGGCLVMIGLFTRTFQYGTDHFAFHLTDSLGLPTMLTGISDYYDAWRETTWHPFKTMSGPAFFGWVVLAIGAYRSGALGLGRSIALGLMSVLALGPLKGTEPQSFLAVGGLCLAFIPLGISLLRNGPAPTKRAMIWFVVLIAIHILMTGFGPRG</sequence>
<feature type="transmembrane region" description="Helical" evidence="2">
    <location>
        <begin position="240"/>
        <end position="258"/>
    </location>
</feature>
<gene>
    <name evidence="3" type="ORF">Pta02_77750</name>
</gene>
<comment type="caution">
    <text evidence="3">The sequence shown here is derived from an EMBL/GenBank/DDBJ whole genome shotgun (WGS) entry which is preliminary data.</text>
</comment>
<feature type="transmembrane region" description="Helical" evidence="2">
    <location>
        <begin position="60"/>
        <end position="79"/>
    </location>
</feature>
<feature type="transmembrane region" description="Helical" evidence="2">
    <location>
        <begin position="270"/>
        <end position="287"/>
    </location>
</feature>
<feature type="transmembrane region" description="Helical" evidence="2">
    <location>
        <begin position="100"/>
        <end position="119"/>
    </location>
</feature>
<keyword evidence="2" id="KW-0472">Membrane</keyword>
<organism evidence="3 4">
    <name type="scientific">Planobispora takensis</name>
    <dbReference type="NCBI Taxonomy" id="1367882"/>
    <lineage>
        <taxon>Bacteria</taxon>
        <taxon>Bacillati</taxon>
        <taxon>Actinomycetota</taxon>
        <taxon>Actinomycetes</taxon>
        <taxon>Streptosporangiales</taxon>
        <taxon>Streptosporangiaceae</taxon>
        <taxon>Planobispora</taxon>
    </lineage>
</organism>
<accession>A0A8J3X0H8</accession>
<dbReference type="AlphaFoldDB" id="A0A8J3X0H8"/>
<dbReference type="Proteomes" id="UP000634476">
    <property type="component" value="Unassembled WGS sequence"/>
</dbReference>
<keyword evidence="2" id="KW-1133">Transmembrane helix</keyword>
<evidence type="ECO:0000256" key="1">
    <source>
        <dbReference type="SAM" id="MobiDB-lite"/>
    </source>
</evidence>
<name>A0A8J3X0H8_9ACTN</name>
<evidence type="ECO:0000313" key="4">
    <source>
        <dbReference type="Proteomes" id="UP000634476"/>
    </source>
</evidence>
<proteinExistence type="predicted"/>
<dbReference type="EMBL" id="BOOK01000078">
    <property type="protein sequence ID" value="GII05767.1"/>
    <property type="molecule type" value="Genomic_DNA"/>
</dbReference>
<reference evidence="3" key="1">
    <citation type="submission" date="2021-01" db="EMBL/GenBank/DDBJ databases">
        <title>Whole genome shotgun sequence of Planobispora takensis NBRC 109077.</title>
        <authorList>
            <person name="Komaki H."/>
            <person name="Tamura T."/>
        </authorList>
    </citation>
    <scope>NUCLEOTIDE SEQUENCE</scope>
    <source>
        <strain evidence="3">NBRC 109077</strain>
    </source>
</reference>
<feature type="region of interest" description="Disordered" evidence="1">
    <location>
        <begin position="1"/>
        <end position="20"/>
    </location>
</feature>